<evidence type="ECO:0000313" key="2">
    <source>
        <dbReference type="Proteomes" id="UP001228581"/>
    </source>
</evidence>
<name>A0ABT7CGZ6_9BACT</name>
<reference evidence="1 2" key="1">
    <citation type="submission" date="2023-05" db="EMBL/GenBank/DDBJ databases">
        <authorList>
            <person name="Zhang X."/>
        </authorList>
    </citation>
    <scope>NUCLEOTIDE SEQUENCE [LARGE SCALE GENOMIC DNA]</scope>
    <source>
        <strain evidence="1 2">DM2B3-1</strain>
    </source>
</reference>
<comment type="caution">
    <text evidence="1">The sequence shown here is derived from an EMBL/GenBank/DDBJ whole genome shotgun (WGS) entry which is preliminary data.</text>
</comment>
<dbReference type="EMBL" id="JASJOT010000004">
    <property type="protein sequence ID" value="MDJ1492968.1"/>
    <property type="molecule type" value="Genomic_DNA"/>
</dbReference>
<evidence type="ECO:0000313" key="1">
    <source>
        <dbReference type="EMBL" id="MDJ1492968.1"/>
    </source>
</evidence>
<protein>
    <submittedName>
        <fullName evidence="1">Uncharacterized protein</fullName>
    </submittedName>
</protein>
<accession>A0ABT7CGZ6</accession>
<gene>
    <name evidence="1" type="ORF">QNI19_08495</name>
</gene>
<organism evidence="1 2">
    <name type="scientific">Xanthocytophaga flava</name>
    <dbReference type="NCBI Taxonomy" id="3048013"/>
    <lineage>
        <taxon>Bacteria</taxon>
        <taxon>Pseudomonadati</taxon>
        <taxon>Bacteroidota</taxon>
        <taxon>Cytophagia</taxon>
        <taxon>Cytophagales</taxon>
        <taxon>Rhodocytophagaceae</taxon>
        <taxon>Xanthocytophaga</taxon>
    </lineage>
</organism>
<sequence>METQPTEKENIIRLLLSGQENNITLGLQLAESQKIDLTDFREDIDTLVNSMQFVQDKSLSLVEKLVTIGQEEKHNLCDPIPWKQLHYLTNTEGLDLNSRQLISLPTEI</sequence>
<dbReference type="RefSeq" id="WP_313994548.1">
    <property type="nucleotide sequence ID" value="NZ_JASJOT010000004.1"/>
</dbReference>
<proteinExistence type="predicted"/>
<keyword evidence="2" id="KW-1185">Reference proteome</keyword>
<dbReference type="Proteomes" id="UP001228581">
    <property type="component" value="Unassembled WGS sequence"/>
</dbReference>